<proteinExistence type="predicted"/>
<dbReference type="Proteomes" id="UP000499080">
    <property type="component" value="Unassembled WGS sequence"/>
</dbReference>
<dbReference type="InterPro" id="IPR036397">
    <property type="entry name" value="RNaseH_sf"/>
</dbReference>
<organism evidence="1 2">
    <name type="scientific">Araneus ventricosus</name>
    <name type="common">Orbweaver spider</name>
    <name type="synonym">Epeira ventricosa</name>
    <dbReference type="NCBI Taxonomy" id="182803"/>
    <lineage>
        <taxon>Eukaryota</taxon>
        <taxon>Metazoa</taxon>
        <taxon>Ecdysozoa</taxon>
        <taxon>Arthropoda</taxon>
        <taxon>Chelicerata</taxon>
        <taxon>Arachnida</taxon>
        <taxon>Araneae</taxon>
        <taxon>Araneomorphae</taxon>
        <taxon>Entelegynae</taxon>
        <taxon>Araneoidea</taxon>
        <taxon>Araneidae</taxon>
        <taxon>Araneus</taxon>
    </lineage>
</organism>
<evidence type="ECO:0008006" key="3">
    <source>
        <dbReference type="Google" id="ProtNLM"/>
    </source>
</evidence>
<dbReference type="PANTHER" id="PTHR47326:SF1">
    <property type="entry name" value="HTH PSQ-TYPE DOMAIN-CONTAINING PROTEIN"/>
    <property type="match status" value="1"/>
</dbReference>
<dbReference type="OrthoDB" id="7787442at2759"/>
<dbReference type="GO" id="GO:0003676">
    <property type="term" value="F:nucleic acid binding"/>
    <property type="evidence" value="ECO:0007669"/>
    <property type="project" value="InterPro"/>
</dbReference>
<dbReference type="EMBL" id="BGPR01000978">
    <property type="protein sequence ID" value="GBM41904.1"/>
    <property type="molecule type" value="Genomic_DNA"/>
</dbReference>
<name>A0A4Y2FQF9_ARAVE</name>
<dbReference type="Gene3D" id="3.30.420.10">
    <property type="entry name" value="Ribonuclease H-like superfamily/Ribonuclease H"/>
    <property type="match status" value="1"/>
</dbReference>
<accession>A0A4Y2FQF9</accession>
<evidence type="ECO:0000313" key="1">
    <source>
        <dbReference type="EMBL" id="GBM41904.1"/>
    </source>
</evidence>
<keyword evidence="2" id="KW-1185">Reference proteome</keyword>
<reference evidence="1 2" key="1">
    <citation type="journal article" date="2019" name="Sci. Rep.">
        <title>Orb-weaving spider Araneus ventricosus genome elucidates the spidroin gene catalogue.</title>
        <authorList>
            <person name="Kono N."/>
            <person name="Nakamura H."/>
            <person name="Ohtoshi R."/>
            <person name="Moran D.A.P."/>
            <person name="Shinohara A."/>
            <person name="Yoshida Y."/>
            <person name="Fujiwara M."/>
            <person name="Mori M."/>
            <person name="Tomita M."/>
            <person name="Arakawa K."/>
        </authorList>
    </citation>
    <scope>NUCLEOTIDE SEQUENCE [LARGE SCALE GENOMIC DNA]</scope>
</reference>
<protein>
    <recommendedName>
        <fullName evidence="3">Tc1-like transposase DDE domain-containing protein</fullName>
    </recommendedName>
</protein>
<dbReference type="PANTHER" id="PTHR47326">
    <property type="entry name" value="TRANSPOSABLE ELEMENT TC3 TRANSPOSASE-LIKE PROTEIN"/>
    <property type="match status" value="1"/>
</dbReference>
<evidence type="ECO:0000313" key="2">
    <source>
        <dbReference type="Proteomes" id="UP000499080"/>
    </source>
</evidence>
<sequence>MQDGAPPHVDRSVQALLRAHFGDDQVFSRNFPTSWSPLSPDLNPCDFWLWGFLKYRVCGGSIRTLPELETSIRRHVATIDRETLRATVEYAITRFEHVLQANGMHIEQIL</sequence>
<comment type="caution">
    <text evidence="1">The sequence shown here is derived from an EMBL/GenBank/DDBJ whole genome shotgun (WGS) entry which is preliminary data.</text>
</comment>
<gene>
    <name evidence="1" type="ORF">AVEN_13622_1</name>
</gene>
<dbReference type="AlphaFoldDB" id="A0A4Y2FQF9"/>